<evidence type="ECO:0000313" key="4">
    <source>
        <dbReference type="Proteomes" id="UP000700596"/>
    </source>
</evidence>
<dbReference type="SUPFAM" id="SSF63829">
    <property type="entry name" value="Calcium-dependent phosphotriesterase"/>
    <property type="match status" value="1"/>
</dbReference>
<dbReference type="PANTHER" id="PTHR47064">
    <property type="entry name" value="PUTATIVE (AFU_ORTHOLOGUE AFUA_1G08990)-RELATED"/>
    <property type="match status" value="1"/>
</dbReference>
<sequence length="417" mass="45377">MGITHSQAHNTDPTPQRIKIPPEQRAVFTSKNPFSIRPPAFVTFHDDFEQILGPDPHLTIAYEDRVPFAHDAGVFLPDKDTVLVSSKQFVPDGKYEKSVTVSKLTRAGDGSWRRDNIPTLAVMTTGGTNYQGGMLFCTQGDYRDPGGLVLMEAEKPFRTRPLLNNFNGRRFNSLANLALHSDGSIWFTDPIYGYDQGTRPKPELPNAVYRYDPDNGGDVRVVADGFGRPNGICFSPDERIVFITDTDQIHGDGSVDKTRAATIYASDVLVDRSTTWLVNRRVFAAPDFGVPWAIECDTAGNLYAACGDGVNIWNTRGMLLGKILIPDGAASFCFGRPGELFLLNDKKFWLLKLAKHVRSAVLDRAGLQVDEIDGADGGPDANVYGDGSRQTGGIGHGRGAGGGAMEGESDEDSLFGS</sequence>
<evidence type="ECO:0000313" key="3">
    <source>
        <dbReference type="EMBL" id="KAH7110107.1"/>
    </source>
</evidence>
<reference evidence="3" key="1">
    <citation type="journal article" date="2021" name="Nat. Commun.">
        <title>Genetic determinants of endophytism in the Arabidopsis root mycobiome.</title>
        <authorList>
            <person name="Mesny F."/>
            <person name="Miyauchi S."/>
            <person name="Thiergart T."/>
            <person name="Pickel B."/>
            <person name="Atanasova L."/>
            <person name="Karlsson M."/>
            <person name="Huettel B."/>
            <person name="Barry K.W."/>
            <person name="Haridas S."/>
            <person name="Chen C."/>
            <person name="Bauer D."/>
            <person name="Andreopoulos W."/>
            <person name="Pangilinan J."/>
            <person name="LaButti K."/>
            <person name="Riley R."/>
            <person name="Lipzen A."/>
            <person name="Clum A."/>
            <person name="Drula E."/>
            <person name="Henrissat B."/>
            <person name="Kohler A."/>
            <person name="Grigoriev I.V."/>
            <person name="Martin F.M."/>
            <person name="Hacquard S."/>
        </authorList>
    </citation>
    <scope>NUCLEOTIDE SEQUENCE</scope>
    <source>
        <strain evidence="3">MPI-CAGE-CH-0243</strain>
    </source>
</reference>
<gene>
    <name evidence="3" type="ORF">B0J11DRAFT_448539</name>
</gene>
<keyword evidence="4" id="KW-1185">Reference proteome</keyword>
<dbReference type="InterPro" id="IPR052988">
    <property type="entry name" value="Oryzine_lactonohydrolase"/>
</dbReference>
<evidence type="ECO:0000256" key="1">
    <source>
        <dbReference type="SAM" id="MobiDB-lite"/>
    </source>
</evidence>
<comment type="caution">
    <text evidence="3">The sequence shown here is derived from an EMBL/GenBank/DDBJ whole genome shotgun (WGS) entry which is preliminary data.</text>
</comment>
<accession>A0A9P9D072</accession>
<name>A0A9P9D072_9PLEO</name>
<organism evidence="3 4">
    <name type="scientific">Dendryphion nanum</name>
    <dbReference type="NCBI Taxonomy" id="256645"/>
    <lineage>
        <taxon>Eukaryota</taxon>
        <taxon>Fungi</taxon>
        <taxon>Dikarya</taxon>
        <taxon>Ascomycota</taxon>
        <taxon>Pezizomycotina</taxon>
        <taxon>Dothideomycetes</taxon>
        <taxon>Pleosporomycetidae</taxon>
        <taxon>Pleosporales</taxon>
        <taxon>Torulaceae</taxon>
        <taxon>Dendryphion</taxon>
    </lineage>
</organism>
<dbReference type="PANTHER" id="PTHR47064:SF2">
    <property type="entry name" value="SMP-30_GLUCONOLACTONASE_LRE-LIKE REGION DOMAIN-CONTAINING PROTEIN-RELATED"/>
    <property type="match status" value="1"/>
</dbReference>
<feature type="region of interest" description="Disordered" evidence="1">
    <location>
        <begin position="378"/>
        <end position="417"/>
    </location>
</feature>
<protein>
    <recommendedName>
        <fullName evidence="2">SMP-30/Gluconolactonase/LRE-like region domain-containing protein</fullName>
    </recommendedName>
</protein>
<dbReference type="OrthoDB" id="423498at2759"/>
<feature type="compositionally biased region" description="Gly residues" evidence="1">
    <location>
        <begin position="390"/>
        <end position="405"/>
    </location>
</feature>
<dbReference type="Pfam" id="PF08450">
    <property type="entry name" value="SGL"/>
    <property type="match status" value="1"/>
</dbReference>
<proteinExistence type="predicted"/>
<feature type="domain" description="SMP-30/Gluconolactonase/LRE-like region" evidence="2">
    <location>
        <begin position="132"/>
        <end position="338"/>
    </location>
</feature>
<feature type="compositionally biased region" description="Acidic residues" evidence="1">
    <location>
        <begin position="407"/>
        <end position="417"/>
    </location>
</feature>
<dbReference type="InterPro" id="IPR011042">
    <property type="entry name" value="6-blade_b-propeller_TolB-like"/>
</dbReference>
<dbReference type="Proteomes" id="UP000700596">
    <property type="component" value="Unassembled WGS sequence"/>
</dbReference>
<dbReference type="EMBL" id="JAGMWT010000029">
    <property type="protein sequence ID" value="KAH7110107.1"/>
    <property type="molecule type" value="Genomic_DNA"/>
</dbReference>
<dbReference type="InterPro" id="IPR013658">
    <property type="entry name" value="SGL"/>
</dbReference>
<dbReference type="AlphaFoldDB" id="A0A9P9D072"/>
<dbReference type="Gene3D" id="2.120.10.30">
    <property type="entry name" value="TolB, C-terminal domain"/>
    <property type="match status" value="1"/>
</dbReference>
<evidence type="ECO:0000259" key="2">
    <source>
        <dbReference type="Pfam" id="PF08450"/>
    </source>
</evidence>